<dbReference type="WBParaSite" id="ECPE_0001094101-mRNA-1">
    <property type="protein sequence ID" value="ECPE_0001094101-mRNA-1"/>
    <property type="gene ID" value="ECPE_0001094101"/>
</dbReference>
<keyword evidence="5" id="KW-1185">Reference proteome</keyword>
<dbReference type="CDD" id="cd00590">
    <property type="entry name" value="RRM_SF"/>
    <property type="match status" value="1"/>
</dbReference>
<reference evidence="6" key="1">
    <citation type="submission" date="2016-06" db="UniProtKB">
        <authorList>
            <consortium name="WormBaseParasite"/>
        </authorList>
    </citation>
    <scope>IDENTIFICATION</scope>
</reference>
<organism evidence="6">
    <name type="scientific">Echinostoma caproni</name>
    <dbReference type="NCBI Taxonomy" id="27848"/>
    <lineage>
        <taxon>Eukaryota</taxon>
        <taxon>Metazoa</taxon>
        <taxon>Spiralia</taxon>
        <taxon>Lophotrochozoa</taxon>
        <taxon>Platyhelminthes</taxon>
        <taxon>Trematoda</taxon>
        <taxon>Digenea</taxon>
        <taxon>Plagiorchiida</taxon>
        <taxon>Echinostomata</taxon>
        <taxon>Echinostomatoidea</taxon>
        <taxon>Echinostomatidae</taxon>
        <taxon>Echinostoma</taxon>
    </lineage>
</organism>
<evidence type="ECO:0000313" key="6">
    <source>
        <dbReference type="WBParaSite" id="ECPE_0001094101-mRNA-1"/>
    </source>
</evidence>
<name>A0A183AVC2_9TREM</name>
<dbReference type="SUPFAM" id="SSF54928">
    <property type="entry name" value="RNA-binding domain, RBD"/>
    <property type="match status" value="1"/>
</dbReference>
<feature type="compositionally biased region" description="Low complexity" evidence="2">
    <location>
        <begin position="114"/>
        <end position="128"/>
    </location>
</feature>
<evidence type="ECO:0000256" key="2">
    <source>
        <dbReference type="SAM" id="MobiDB-lite"/>
    </source>
</evidence>
<dbReference type="AlphaFoldDB" id="A0A183AVC2"/>
<dbReference type="InterPro" id="IPR012677">
    <property type="entry name" value="Nucleotide-bd_a/b_plait_sf"/>
</dbReference>
<evidence type="ECO:0000256" key="1">
    <source>
        <dbReference type="PROSITE-ProRule" id="PRU00176"/>
    </source>
</evidence>
<dbReference type="GO" id="GO:0003723">
    <property type="term" value="F:RNA binding"/>
    <property type="evidence" value="ECO:0007669"/>
    <property type="project" value="UniProtKB-UniRule"/>
</dbReference>
<feature type="domain" description="RRM" evidence="3">
    <location>
        <begin position="12"/>
        <end position="90"/>
    </location>
</feature>
<feature type="region of interest" description="Disordered" evidence="2">
    <location>
        <begin position="114"/>
        <end position="200"/>
    </location>
</feature>
<keyword evidence="1" id="KW-0694">RNA-binding</keyword>
<dbReference type="InterPro" id="IPR035979">
    <property type="entry name" value="RBD_domain_sf"/>
</dbReference>
<feature type="compositionally biased region" description="Low complexity" evidence="2">
    <location>
        <begin position="150"/>
        <end position="163"/>
    </location>
</feature>
<dbReference type="OrthoDB" id="8933311at2759"/>
<dbReference type="InterPro" id="IPR000504">
    <property type="entry name" value="RRM_dom"/>
</dbReference>
<accession>A0A183AVC2</accession>
<feature type="compositionally biased region" description="Low complexity" evidence="2">
    <location>
        <begin position="179"/>
        <end position="196"/>
    </location>
</feature>
<protein>
    <submittedName>
        <fullName evidence="6">RRM domain-containing protein</fullName>
    </submittedName>
</protein>
<dbReference type="EMBL" id="UZAN01049890">
    <property type="protein sequence ID" value="VDP87803.1"/>
    <property type="molecule type" value="Genomic_DNA"/>
</dbReference>
<dbReference type="Proteomes" id="UP000272942">
    <property type="component" value="Unassembled WGS sequence"/>
</dbReference>
<evidence type="ECO:0000259" key="3">
    <source>
        <dbReference type="PROSITE" id="PS50102"/>
    </source>
</evidence>
<evidence type="ECO:0000313" key="5">
    <source>
        <dbReference type="Proteomes" id="UP000272942"/>
    </source>
</evidence>
<proteinExistence type="predicted"/>
<dbReference type="Gene3D" id="3.30.70.330">
    <property type="match status" value="1"/>
</dbReference>
<evidence type="ECO:0000313" key="4">
    <source>
        <dbReference type="EMBL" id="VDP87803.1"/>
    </source>
</evidence>
<reference evidence="4 5" key="2">
    <citation type="submission" date="2018-11" db="EMBL/GenBank/DDBJ databases">
        <authorList>
            <consortium name="Pathogen Informatics"/>
        </authorList>
    </citation>
    <scope>NUCLEOTIDE SEQUENCE [LARGE SCALE GENOMIC DNA]</scope>
    <source>
        <strain evidence="4 5">Egypt</strain>
    </source>
</reference>
<gene>
    <name evidence="4" type="ORF">ECPE_LOCUS10907</name>
</gene>
<dbReference type="PROSITE" id="PS50102">
    <property type="entry name" value="RRM"/>
    <property type="match status" value="1"/>
</dbReference>
<sequence>KVNPRNVLPSRHTIFIRGLPGSTDVGKVKEYFSSESNSKCSIDFFSTSEDRKRLSVAIRFKSNDLAREMIAKYNNNMLFGHPVELTWFRDLKKAPCRIDFNFLSVFEEQRQSGGRSFQRSGFRGNFRNFQDRRGMANSPGNYDSGRRARTGSSSSGGAAENSGLRGQSGKARYSRSRSRSFTGSSSRSASPSGQSRSRSHSRSRYVRFHVLFSLWRMCFNVQSCPVCVYAT</sequence>